<sequence>MTNNEKKEWLQRYRECWAEVEITQQEIEELNSRAQKITASLSPTPGGGQRADFTLTVDRIIELKEKLDQQVQLALLQRAEIETAIEQVRSPLHRRVLRRRYLNGDTFEKIAVDEDITYNHLVSRIHPQSLDMLECEK</sequence>
<reference evidence="1" key="1">
    <citation type="journal article" date="2021" name="Proc. Natl. Acad. Sci. U.S.A.">
        <title>A Catalog of Tens of Thousands of Viruses from Human Metagenomes Reveals Hidden Associations with Chronic Diseases.</title>
        <authorList>
            <person name="Tisza M.J."/>
            <person name="Buck C.B."/>
        </authorList>
    </citation>
    <scope>NUCLEOTIDE SEQUENCE</scope>
    <source>
        <strain evidence="1">CtdxI18</strain>
    </source>
</reference>
<organism evidence="1">
    <name type="scientific">Myoviridae sp. ctdxI18</name>
    <dbReference type="NCBI Taxonomy" id="2826673"/>
    <lineage>
        <taxon>Viruses</taxon>
        <taxon>Duplodnaviria</taxon>
        <taxon>Heunggongvirae</taxon>
        <taxon>Uroviricota</taxon>
        <taxon>Caudoviricetes</taxon>
    </lineage>
</organism>
<evidence type="ECO:0000313" key="1">
    <source>
        <dbReference type="EMBL" id="DAD76779.1"/>
    </source>
</evidence>
<protein>
    <submittedName>
        <fullName evidence="1">Uncharacterized protein</fullName>
    </submittedName>
</protein>
<accession>A0A8S5M3X6</accession>
<dbReference type="EMBL" id="BK014808">
    <property type="protein sequence ID" value="DAD76779.1"/>
    <property type="molecule type" value="Genomic_DNA"/>
</dbReference>
<name>A0A8S5M3X6_9CAUD</name>
<proteinExistence type="predicted"/>